<keyword evidence="2" id="KW-1185">Reference proteome</keyword>
<evidence type="ECO:0000313" key="1">
    <source>
        <dbReference type="EMBL" id="SDE71812.1"/>
    </source>
</evidence>
<dbReference type="Pfam" id="PF21535">
    <property type="entry name" value="HVO_2248"/>
    <property type="match status" value="1"/>
</dbReference>
<dbReference type="InterPro" id="IPR048687">
    <property type="entry name" value="HVO_2248-like"/>
</dbReference>
<reference evidence="2" key="1">
    <citation type="submission" date="2016-10" db="EMBL/GenBank/DDBJ databases">
        <authorList>
            <person name="Varghese N."/>
            <person name="Submissions S."/>
        </authorList>
    </citation>
    <scope>NUCLEOTIDE SEQUENCE [LARGE SCALE GENOMIC DNA]</scope>
    <source>
        <strain evidence="2">IBRC-M 10760</strain>
    </source>
</reference>
<evidence type="ECO:0000313" key="2">
    <source>
        <dbReference type="Proteomes" id="UP000199076"/>
    </source>
</evidence>
<accession>A0A1G7F7G0</accession>
<dbReference type="AlphaFoldDB" id="A0A1G7F7G0"/>
<protein>
    <submittedName>
        <fullName evidence="1">Uncharacterized protein</fullName>
    </submittedName>
</protein>
<sequence length="271" mass="31172">MDDWRQRLGRGTDILARQAVRVPLPDVAAERTLHENMHRIADAGDRKAELLADPDVPLTDAYEYELDEMSQGFKHRLQQLVGEEYHAVADEYLRGERDDWIGALAVYYQECYCRLQERFTVDDDICVLTVLRYPDSFTVNFSFFDGDVTGDAIRYESAKHDETDLDARYRDRYHAECQYSQRKAAEYIRERTSLIRAAFPDPTASHAREWQYGGFVHVTGRDGPVFSEVLDSVTPDPDRFDEPATKPGLVPEGPEVERIKGEFLDEAELIV</sequence>
<dbReference type="EMBL" id="FNBK01000001">
    <property type="protein sequence ID" value="SDE71812.1"/>
    <property type="molecule type" value="Genomic_DNA"/>
</dbReference>
<name>A0A1G7F7G0_9EURY</name>
<organism evidence="1 2">
    <name type="scientific">Halorientalis regularis</name>
    <dbReference type="NCBI Taxonomy" id="660518"/>
    <lineage>
        <taxon>Archaea</taxon>
        <taxon>Methanobacteriati</taxon>
        <taxon>Methanobacteriota</taxon>
        <taxon>Stenosarchaea group</taxon>
        <taxon>Halobacteria</taxon>
        <taxon>Halobacteriales</taxon>
        <taxon>Haloarculaceae</taxon>
        <taxon>Halorientalis</taxon>
    </lineage>
</organism>
<proteinExistence type="predicted"/>
<dbReference type="RefSeq" id="WP_092686459.1">
    <property type="nucleotide sequence ID" value="NZ_FNBK01000001.1"/>
</dbReference>
<dbReference type="Proteomes" id="UP000199076">
    <property type="component" value="Unassembled WGS sequence"/>
</dbReference>
<gene>
    <name evidence="1" type="ORF">SAMN05216218_10158</name>
</gene>